<feature type="compositionally biased region" description="Low complexity" evidence="2">
    <location>
        <begin position="834"/>
        <end position="846"/>
    </location>
</feature>
<keyword evidence="3" id="KW-0472">Membrane</keyword>
<evidence type="ECO:0000256" key="1">
    <source>
        <dbReference type="SAM" id="Coils"/>
    </source>
</evidence>
<feature type="compositionally biased region" description="Low complexity" evidence="2">
    <location>
        <begin position="805"/>
        <end position="822"/>
    </location>
</feature>
<feature type="region of interest" description="Disordered" evidence="2">
    <location>
        <begin position="797"/>
        <end position="866"/>
    </location>
</feature>
<keyword evidence="1" id="KW-0175">Coiled coil</keyword>
<evidence type="ECO:0000313" key="5">
    <source>
        <dbReference type="Proteomes" id="UP000728185"/>
    </source>
</evidence>
<dbReference type="Proteomes" id="UP000728185">
    <property type="component" value="Unassembled WGS sequence"/>
</dbReference>
<keyword evidence="3" id="KW-1133">Transmembrane helix</keyword>
<evidence type="ECO:0000256" key="3">
    <source>
        <dbReference type="SAM" id="Phobius"/>
    </source>
</evidence>
<feature type="compositionally biased region" description="Polar residues" evidence="2">
    <location>
        <begin position="847"/>
        <end position="857"/>
    </location>
</feature>
<gene>
    <name evidence="4" type="ORF">FBUS_03696</name>
</gene>
<dbReference type="PANTHER" id="PTHR23159">
    <property type="entry name" value="CENTROSOMAL PROTEIN 2"/>
    <property type="match status" value="1"/>
</dbReference>
<dbReference type="AlphaFoldDB" id="A0A8E0VFA7"/>
<name>A0A8E0VFA7_9TREM</name>
<dbReference type="PANTHER" id="PTHR23159:SF31">
    <property type="entry name" value="CENTROSOME-ASSOCIATED PROTEIN CEP250 ISOFORM X1"/>
    <property type="match status" value="1"/>
</dbReference>
<feature type="transmembrane region" description="Helical" evidence="3">
    <location>
        <begin position="190"/>
        <end position="213"/>
    </location>
</feature>
<reference evidence="4" key="1">
    <citation type="submission" date="2019-05" db="EMBL/GenBank/DDBJ databases">
        <title>Annotation for the trematode Fasciolopsis buski.</title>
        <authorList>
            <person name="Choi Y.-J."/>
        </authorList>
    </citation>
    <scope>NUCLEOTIDE SEQUENCE</scope>
    <source>
        <strain evidence="4">HT</strain>
        <tissue evidence="4">Whole worm</tissue>
    </source>
</reference>
<protein>
    <recommendedName>
        <fullName evidence="6">Coiled-coil domain-containing protein 170</fullName>
    </recommendedName>
</protein>
<sequence>MKHQLTVTDEALQQSESKRKQLVERIAQLEEEIKLYESLKQRSQTAIVGLQKVARESQDHVIQLETRLRTAQSVYRPDDTQRRGICSNVLSAIYDLMHKLAMYGRKVRMQSRPKFHRVYSSRQLGERLDKAALLEMQHAQTESQLTKALRDLETMQSSTKELTKRYEENITDRKALGEVSGLKNGSLLSVLFMSKIGCIIYPYVSIILLLLLLTRIVPAEYFGIYAHTYTLVVLFLPKKLATYDAEKTDLQAQVQLLQTSVRSKDKQLVDLRKQLQDSNLVAKNEMEKSGKKIFELEMANVQMRSFIESLAALLSTMNEPCPATDTAVRRAVENLMDRTKTLQKAGEEFQTKVLQLQRQCESQVKSGMTANEEIRATRQRMCELETDKAQLESEILSLKTFVRDDGLDQTQIRNFLQILIDRLGCKMNDSGKSIVELVKIALDAIEQLIASGCLTQSCLTRNFHVGSDPSHVVSPHRHRGSPRDAECDQFHHHHHRTVSPIHHRPALPPDSTVDGHRETSPCQHRNVSQLIGTVLRNGGALTGEQQTMLRHLCDRCAQTLAFAVCGQLQDLSKQLQVLQQVKTPVKTDRCDGPLQDLLTRLQLDYEDEHQKVCSLRQDLMQLEQTKGAEIEALRETVDRLEKSRRIQAKKLDKVNRETTKESITMQHQLNALRTAKQLLTETQNKKSKLNDFFGLLGRLVNVDTRFETNPELQIFHRVQQLVEIVRRTGGVITYMPVNLPSMGTWPSNGQYPEVNFSSLKANDFGNSSAVFSALDNKISLPQLENRVTFEEVTGVGASPVRKTAPKSISRPPARSSSASSGRMNRHAYNKPKSETPTPKSSSNTSTRAKSVTDQRTSSMKRDDRKY</sequence>
<dbReference type="OrthoDB" id="5832575at2759"/>
<keyword evidence="5" id="KW-1185">Reference proteome</keyword>
<feature type="coiled-coil region" evidence="1">
    <location>
        <begin position="630"/>
        <end position="657"/>
    </location>
</feature>
<keyword evidence="3" id="KW-0812">Transmembrane</keyword>
<evidence type="ECO:0000256" key="2">
    <source>
        <dbReference type="SAM" id="MobiDB-lite"/>
    </source>
</evidence>
<proteinExistence type="predicted"/>
<evidence type="ECO:0008006" key="6">
    <source>
        <dbReference type="Google" id="ProtNLM"/>
    </source>
</evidence>
<dbReference type="EMBL" id="LUCM01009841">
    <property type="protein sequence ID" value="KAA0186315.1"/>
    <property type="molecule type" value="Genomic_DNA"/>
</dbReference>
<evidence type="ECO:0000313" key="4">
    <source>
        <dbReference type="EMBL" id="KAA0186315.1"/>
    </source>
</evidence>
<feature type="coiled-coil region" evidence="1">
    <location>
        <begin position="12"/>
        <end position="46"/>
    </location>
</feature>
<accession>A0A8E0VFA7</accession>
<organism evidence="4 5">
    <name type="scientific">Fasciolopsis buskii</name>
    <dbReference type="NCBI Taxonomy" id="27845"/>
    <lineage>
        <taxon>Eukaryota</taxon>
        <taxon>Metazoa</taxon>
        <taxon>Spiralia</taxon>
        <taxon>Lophotrochozoa</taxon>
        <taxon>Platyhelminthes</taxon>
        <taxon>Trematoda</taxon>
        <taxon>Digenea</taxon>
        <taxon>Plagiorchiida</taxon>
        <taxon>Echinostomata</taxon>
        <taxon>Echinostomatoidea</taxon>
        <taxon>Fasciolidae</taxon>
        <taxon>Fasciolopsis</taxon>
    </lineage>
</organism>
<comment type="caution">
    <text evidence="4">The sequence shown here is derived from an EMBL/GenBank/DDBJ whole genome shotgun (WGS) entry which is preliminary data.</text>
</comment>